<dbReference type="EMBL" id="ML979000">
    <property type="protein sequence ID" value="KAF1923884.1"/>
    <property type="molecule type" value="Genomic_DNA"/>
</dbReference>
<gene>
    <name evidence="1" type="ORF">M421DRAFT_303827</name>
</gene>
<sequence>MATLRLMAVKTASINTICSFRAYKVQASRSAWQLKSCEMPSPLAEHKKKMCKSETFGKDNLQSEPQSSTPKLKTLPKQRVQALVHKYRTWSALCYNVAKTTWLRHWLFSMQDASRSRTLQERCFCTPTAQICRRCKNNLRDCVATSRLCRTRTKSLSIRP</sequence>
<name>A0A6A5RA20_9PLEO</name>
<organism evidence="1 2">
    <name type="scientific">Didymella exigua CBS 183.55</name>
    <dbReference type="NCBI Taxonomy" id="1150837"/>
    <lineage>
        <taxon>Eukaryota</taxon>
        <taxon>Fungi</taxon>
        <taxon>Dikarya</taxon>
        <taxon>Ascomycota</taxon>
        <taxon>Pezizomycotina</taxon>
        <taxon>Dothideomycetes</taxon>
        <taxon>Pleosporomycetidae</taxon>
        <taxon>Pleosporales</taxon>
        <taxon>Pleosporineae</taxon>
        <taxon>Didymellaceae</taxon>
        <taxon>Didymella</taxon>
    </lineage>
</organism>
<protein>
    <submittedName>
        <fullName evidence="1">Uncharacterized protein</fullName>
    </submittedName>
</protein>
<reference evidence="1" key="1">
    <citation type="journal article" date="2020" name="Stud. Mycol.">
        <title>101 Dothideomycetes genomes: a test case for predicting lifestyles and emergence of pathogens.</title>
        <authorList>
            <person name="Haridas S."/>
            <person name="Albert R."/>
            <person name="Binder M."/>
            <person name="Bloem J."/>
            <person name="Labutti K."/>
            <person name="Salamov A."/>
            <person name="Andreopoulos B."/>
            <person name="Baker S."/>
            <person name="Barry K."/>
            <person name="Bills G."/>
            <person name="Bluhm B."/>
            <person name="Cannon C."/>
            <person name="Castanera R."/>
            <person name="Culley D."/>
            <person name="Daum C."/>
            <person name="Ezra D."/>
            <person name="Gonzalez J."/>
            <person name="Henrissat B."/>
            <person name="Kuo A."/>
            <person name="Liang C."/>
            <person name="Lipzen A."/>
            <person name="Lutzoni F."/>
            <person name="Magnuson J."/>
            <person name="Mondo S."/>
            <person name="Nolan M."/>
            <person name="Ohm R."/>
            <person name="Pangilinan J."/>
            <person name="Park H.-J."/>
            <person name="Ramirez L."/>
            <person name="Alfaro M."/>
            <person name="Sun H."/>
            <person name="Tritt A."/>
            <person name="Yoshinaga Y."/>
            <person name="Zwiers L.-H."/>
            <person name="Turgeon B."/>
            <person name="Goodwin S."/>
            <person name="Spatafora J."/>
            <person name="Crous P."/>
            <person name="Grigoriev I."/>
        </authorList>
    </citation>
    <scope>NUCLEOTIDE SEQUENCE</scope>
    <source>
        <strain evidence="1">CBS 183.55</strain>
    </source>
</reference>
<evidence type="ECO:0000313" key="1">
    <source>
        <dbReference type="EMBL" id="KAF1923884.1"/>
    </source>
</evidence>
<dbReference type="AlphaFoldDB" id="A0A6A5RA20"/>
<keyword evidence="2" id="KW-1185">Reference proteome</keyword>
<dbReference type="Proteomes" id="UP000800082">
    <property type="component" value="Unassembled WGS sequence"/>
</dbReference>
<dbReference type="GeneID" id="54346784"/>
<accession>A0A6A5RA20</accession>
<dbReference type="RefSeq" id="XP_033444137.1">
    <property type="nucleotide sequence ID" value="XM_033589137.1"/>
</dbReference>
<evidence type="ECO:0000313" key="2">
    <source>
        <dbReference type="Proteomes" id="UP000800082"/>
    </source>
</evidence>
<proteinExistence type="predicted"/>